<evidence type="ECO:0000256" key="1">
    <source>
        <dbReference type="ARBA" id="ARBA00004141"/>
    </source>
</evidence>
<keyword evidence="3 5" id="KW-1133">Transmembrane helix</keyword>
<comment type="caution">
    <text evidence="6">The sequence shown here is derived from an EMBL/GenBank/DDBJ whole genome shotgun (WGS) entry which is preliminary data.</text>
</comment>
<evidence type="ECO:0000256" key="3">
    <source>
        <dbReference type="ARBA" id="ARBA00022989"/>
    </source>
</evidence>
<dbReference type="InterPro" id="IPR005178">
    <property type="entry name" value="Ostalpha/TMEM184C"/>
</dbReference>
<dbReference type="Proteomes" id="UP001345691">
    <property type="component" value="Unassembled WGS sequence"/>
</dbReference>
<proteinExistence type="predicted"/>
<name>A0ABR0J982_9EURO</name>
<feature type="transmembrane region" description="Helical" evidence="5">
    <location>
        <begin position="12"/>
        <end position="30"/>
    </location>
</feature>
<evidence type="ECO:0008006" key="8">
    <source>
        <dbReference type="Google" id="ProtNLM"/>
    </source>
</evidence>
<accession>A0ABR0J982</accession>
<keyword evidence="7" id="KW-1185">Reference proteome</keyword>
<keyword evidence="2 5" id="KW-0812">Transmembrane</keyword>
<gene>
    <name evidence="6" type="ORF">LTR69_006272</name>
</gene>
<evidence type="ECO:0000256" key="4">
    <source>
        <dbReference type="ARBA" id="ARBA00023136"/>
    </source>
</evidence>
<dbReference type="Pfam" id="PF03619">
    <property type="entry name" value="Solute_trans_a"/>
    <property type="match status" value="1"/>
</dbReference>
<comment type="subcellular location">
    <subcellularLocation>
        <location evidence="1">Membrane</location>
        <topology evidence="1">Multi-pass membrane protein</topology>
    </subcellularLocation>
</comment>
<evidence type="ECO:0000313" key="6">
    <source>
        <dbReference type="EMBL" id="KAK5058985.1"/>
    </source>
</evidence>
<evidence type="ECO:0000256" key="2">
    <source>
        <dbReference type="ARBA" id="ARBA00022692"/>
    </source>
</evidence>
<dbReference type="EMBL" id="JAVRRF010000013">
    <property type="protein sequence ID" value="KAK5058985.1"/>
    <property type="molecule type" value="Genomic_DNA"/>
</dbReference>
<keyword evidence="4 5" id="KW-0472">Membrane</keyword>
<feature type="transmembrane region" description="Helical" evidence="5">
    <location>
        <begin position="91"/>
        <end position="111"/>
    </location>
</feature>
<sequence length="219" mass="24786">MHYTEVHFQSDTRQILILTTISAAVSSYCLKQLHTHVKDDVKQFKTGFQFFCINIVLYLSTYQNLFIALLLSTGAIRADDKVQTPELKVGLPATALCIEMGIVSLLHLWAYPSKRYTLRSKEPSGETTIGAPQENKTYQGGFLGFKAIWDALNIWDLLKAIGRGAKWVVQGRTQRHHDGSYGLSRRKPLVTPAHYQGSGSLICREERLMVMNLDRSRKI</sequence>
<reference evidence="6 7" key="1">
    <citation type="submission" date="2023-08" db="EMBL/GenBank/DDBJ databases">
        <title>Black Yeasts Isolated from many extreme environments.</title>
        <authorList>
            <person name="Coleine C."/>
            <person name="Stajich J.E."/>
            <person name="Selbmann L."/>
        </authorList>
    </citation>
    <scope>NUCLEOTIDE SEQUENCE [LARGE SCALE GENOMIC DNA]</scope>
    <source>
        <strain evidence="6 7">CCFEE 6328</strain>
    </source>
</reference>
<organism evidence="6 7">
    <name type="scientific">Exophiala sideris</name>
    <dbReference type="NCBI Taxonomy" id="1016849"/>
    <lineage>
        <taxon>Eukaryota</taxon>
        <taxon>Fungi</taxon>
        <taxon>Dikarya</taxon>
        <taxon>Ascomycota</taxon>
        <taxon>Pezizomycotina</taxon>
        <taxon>Eurotiomycetes</taxon>
        <taxon>Chaetothyriomycetidae</taxon>
        <taxon>Chaetothyriales</taxon>
        <taxon>Herpotrichiellaceae</taxon>
        <taxon>Exophiala</taxon>
    </lineage>
</organism>
<dbReference type="PANTHER" id="PTHR23423">
    <property type="entry name" value="ORGANIC SOLUTE TRANSPORTER-RELATED"/>
    <property type="match status" value="1"/>
</dbReference>
<protein>
    <recommendedName>
        <fullName evidence="8">DUF1746 domain-containing protein</fullName>
    </recommendedName>
</protein>
<feature type="transmembrane region" description="Helical" evidence="5">
    <location>
        <begin position="51"/>
        <end position="71"/>
    </location>
</feature>
<evidence type="ECO:0000313" key="7">
    <source>
        <dbReference type="Proteomes" id="UP001345691"/>
    </source>
</evidence>
<evidence type="ECO:0000256" key="5">
    <source>
        <dbReference type="SAM" id="Phobius"/>
    </source>
</evidence>